<dbReference type="AlphaFoldDB" id="W1MX83"/>
<feature type="non-terminal residue" evidence="1">
    <location>
        <position position="1"/>
    </location>
</feature>
<proteinExistence type="predicted"/>
<evidence type="ECO:0000313" key="2">
    <source>
        <dbReference type="Proteomes" id="UP000005777"/>
    </source>
</evidence>
<sequence>PARVRNTRTGKVQVLDISRWMFLKDKQKGVVVYSDWELVK</sequence>
<protein>
    <submittedName>
        <fullName evidence="1">Uncharacterized protein</fullName>
    </submittedName>
</protein>
<dbReference type="Proteomes" id="UP000005777">
    <property type="component" value="Unassembled WGS sequence"/>
</dbReference>
<comment type="caution">
    <text evidence="1">The sequence shown here is derived from an EMBL/GenBank/DDBJ whole genome shotgun (WGS) entry which is preliminary data.</text>
</comment>
<organism evidence="1 2">
    <name type="scientific">Scardovia inopinata F0304</name>
    <dbReference type="NCBI Taxonomy" id="641146"/>
    <lineage>
        <taxon>Bacteria</taxon>
        <taxon>Bacillati</taxon>
        <taxon>Actinomycetota</taxon>
        <taxon>Actinomycetes</taxon>
        <taxon>Bifidobacteriales</taxon>
        <taxon>Bifidobacteriaceae</taxon>
        <taxon>Scardovia</taxon>
    </lineage>
</organism>
<dbReference type="HOGENOM" id="CLU_3281855_0_0_11"/>
<dbReference type="EMBL" id="ADCX01000017">
    <property type="protein sequence ID" value="EQW12557.1"/>
    <property type="molecule type" value="Genomic_DNA"/>
</dbReference>
<reference evidence="1 2" key="1">
    <citation type="submission" date="2012-01" db="EMBL/GenBank/DDBJ databases">
        <title>The Genome Sequence of Scardovia inopinata F0304.</title>
        <authorList>
            <consortium name="The Broad Institute Genome Sequencing Platform"/>
            <person name="Ward D."/>
            <person name="Earl A."/>
            <person name="Feldgarden M."/>
            <person name="Gevers D."/>
            <person name="Young S."/>
            <person name="Zeng Q."/>
            <person name="Koehrsen M."/>
            <person name="Alvarado L."/>
            <person name="Berlin A.M."/>
            <person name="Borenstein D."/>
            <person name="Chapman S.B."/>
            <person name="Chen Z."/>
            <person name="Engels R."/>
            <person name="Freedman E."/>
            <person name="Gellesch M."/>
            <person name="Goldberg J."/>
            <person name="Griggs A."/>
            <person name="Gujja S."/>
            <person name="Heilman E.R."/>
            <person name="Heiman D.I."/>
            <person name="Hepburn T.A."/>
            <person name="Howarth C."/>
            <person name="Jen D."/>
            <person name="Larson L."/>
            <person name="Mehta T."/>
            <person name="Park D."/>
            <person name="Pearson M."/>
            <person name="Richards J."/>
            <person name="Roberts A."/>
            <person name="Saif S."/>
            <person name="Shea T.D."/>
            <person name="Shenoy N."/>
            <person name="Sisk P."/>
            <person name="Stolte C."/>
            <person name="Sykes S.N."/>
            <person name="Walk T."/>
            <person name="White J."/>
            <person name="Yandava C."/>
            <person name="Izard J."/>
            <person name="Baranova O.V."/>
            <person name="Blanton J.M."/>
            <person name="Tanner A.C."/>
            <person name="Dewhirst F."/>
            <person name="Haas B."/>
            <person name="Nusbaum C."/>
            <person name="Birren B."/>
        </authorList>
    </citation>
    <scope>NUCLEOTIDE SEQUENCE [LARGE SCALE GENOMIC DNA]</scope>
    <source>
        <strain evidence="1 2">F0304</strain>
    </source>
</reference>
<name>W1MX83_SCAIO</name>
<accession>W1MX83</accession>
<keyword evidence="2" id="KW-1185">Reference proteome</keyword>
<gene>
    <name evidence="1" type="ORF">HMPREF9020_01573</name>
</gene>
<evidence type="ECO:0000313" key="1">
    <source>
        <dbReference type="EMBL" id="EQW12557.1"/>
    </source>
</evidence>